<dbReference type="Gene3D" id="3.40.50.1820">
    <property type="entry name" value="alpha/beta hydrolase"/>
    <property type="match status" value="1"/>
</dbReference>
<evidence type="ECO:0000313" key="3">
    <source>
        <dbReference type="Proteomes" id="UP000535543"/>
    </source>
</evidence>
<dbReference type="GO" id="GO:0016042">
    <property type="term" value="P:lipid catabolic process"/>
    <property type="evidence" value="ECO:0007669"/>
    <property type="project" value="InterPro"/>
</dbReference>
<keyword evidence="1" id="KW-0732">Signal</keyword>
<dbReference type="Proteomes" id="UP000535543">
    <property type="component" value="Unassembled WGS sequence"/>
</dbReference>
<comment type="caution">
    <text evidence="2">The sequence shown here is derived from an EMBL/GenBank/DDBJ whole genome shotgun (WGS) entry which is preliminary data.</text>
</comment>
<dbReference type="PIRSF" id="PIRSF029171">
    <property type="entry name" value="Esterase_LipA"/>
    <property type="match status" value="1"/>
</dbReference>
<dbReference type="InterPro" id="IPR029058">
    <property type="entry name" value="AB_hydrolase_fold"/>
</dbReference>
<dbReference type="EMBL" id="VCQU01000001">
    <property type="protein sequence ID" value="NMN94004.1"/>
    <property type="molecule type" value="Genomic_DNA"/>
</dbReference>
<proteinExistence type="predicted"/>
<feature type="signal peptide" evidence="1">
    <location>
        <begin position="1"/>
        <end position="30"/>
    </location>
</feature>
<dbReference type="Pfam" id="PF03583">
    <property type="entry name" value="LIP"/>
    <property type="match status" value="1"/>
</dbReference>
<dbReference type="PANTHER" id="PTHR34853">
    <property type="match status" value="1"/>
</dbReference>
<dbReference type="GO" id="GO:0004806">
    <property type="term" value="F:triacylglycerol lipase activity"/>
    <property type="evidence" value="ECO:0007669"/>
    <property type="project" value="InterPro"/>
</dbReference>
<dbReference type="RefSeq" id="WP_169584686.1">
    <property type="nucleotide sequence ID" value="NZ_VCQU01000001.1"/>
</dbReference>
<accession>A0A848K9Q2</accession>
<dbReference type="PANTHER" id="PTHR34853:SF1">
    <property type="entry name" value="LIPASE 5"/>
    <property type="match status" value="1"/>
</dbReference>
<protein>
    <submittedName>
        <fullName evidence="2">Lipase</fullName>
    </submittedName>
</protein>
<organism evidence="2 3">
    <name type="scientific">Antrihabitans stalactiti</name>
    <dbReference type="NCBI Taxonomy" id="2584121"/>
    <lineage>
        <taxon>Bacteria</taxon>
        <taxon>Bacillati</taxon>
        <taxon>Actinomycetota</taxon>
        <taxon>Actinomycetes</taxon>
        <taxon>Mycobacteriales</taxon>
        <taxon>Nocardiaceae</taxon>
        <taxon>Antrihabitans</taxon>
    </lineage>
</organism>
<name>A0A848K9Q2_9NOCA</name>
<keyword evidence="3" id="KW-1185">Reference proteome</keyword>
<sequence>MAFSFRRFAHAVAIWLLIALAAAFVGPSRAAADPLMPAPDPDPFYAAPADLDAHANGDVLKVRERPWHVYFPTSRVFEVLFRSTDSEGKSIAANTTYLLPSNHTPDAPLLSYQHIINALGTKCKVASKLYTSDPMNLILEMPGLNVALARGWSVALPDHLGPRMSYGAARLGGQITLDGIRAVKNVPEFMVTNSPVGMGGYSGGGMATAWAAALAPTYAPELNIVGAAYGGVPMNLSTMARALGTQPHIAFGLAAIALLGLEREYPDRIDVASQLNGYGRWLANWVINGCTNEAMFVGLYKSSDQLTDRRDYMDTPSVWQVLNENSLEFYDGIPKTPIFEWHSPIDGLIPVDAIDNTLGRYCRAGVQLFTMITPTPDHLSAAPLGMFQALDFLDKKFQGLPTARIC</sequence>
<reference evidence="2 3" key="1">
    <citation type="submission" date="2019-05" db="EMBL/GenBank/DDBJ databases">
        <authorList>
            <person name="Lee S.D."/>
        </authorList>
    </citation>
    <scope>NUCLEOTIDE SEQUENCE [LARGE SCALE GENOMIC DNA]</scope>
    <source>
        <strain evidence="2 3">YC2-7</strain>
    </source>
</reference>
<evidence type="ECO:0000256" key="1">
    <source>
        <dbReference type="SAM" id="SignalP"/>
    </source>
</evidence>
<evidence type="ECO:0000313" key="2">
    <source>
        <dbReference type="EMBL" id="NMN94004.1"/>
    </source>
</evidence>
<dbReference type="InterPro" id="IPR005152">
    <property type="entry name" value="Lipase_secreted"/>
</dbReference>
<dbReference type="Gene3D" id="1.10.260.130">
    <property type="match status" value="1"/>
</dbReference>
<feature type="chain" id="PRO_5032584166" evidence="1">
    <location>
        <begin position="31"/>
        <end position="406"/>
    </location>
</feature>
<dbReference type="SUPFAM" id="SSF53474">
    <property type="entry name" value="alpha/beta-Hydrolases"/>
    <property type="match status" value="1"/>
</dbReference>
<reference evidence="2 3" key="2">
    <citation type="submission" date="2020-06" db="EMBL/GenBank/DDBJ databases">
        <title>Antribacter stalactiti gen. nov., sp. nov., a new member of the family Nacardiaceae isolated from a cave.</title>
        <authorList>
            <person name="Kim I.S."/>
        </authorList>
    </citation>
    <scope>NUCLEOTIDE SEQUENCE [LARGE SCALE GENOMIC DNA]</scope>
    <source>
        <strain evidence="2 3">YC2-7</strain>
    </source>
</reference>
<gene>
    <name evidence="2" type="ORF">FGL95_03015</name>
</gene>
<dbReference type="AlphaFoldDB" id="A0A848K9Q2"/>